<dbReference type="AlphaFoldDB" id="A0AA41EBM4"/>
<evidence type="ECO:0000256" key="1">
    <source>
        <dbReference type="SAM" id="MobiDB-lite"/>
    </source>
</evidence>
<dbReference type="Proteomes" id="UP000682266">
    <property type="component" value="Unassembled WGS sequence"/>
</dbReference>
<dbReference type="RefSeq" id="WP_105786799.1">
    <property type="nucleotide sequence ID" value="NZ_CADERF010000005.1"/>
</dbReference>
<evidence type="ECO:0000313" key="3">
    <source>
        <dbReference type="Proteomes" id="UP000682266"/>
    </source>
</evidence>
<feature type="region of interest" description="Disordered" evidence="1">
    <location>
        <begin position="220"/>
        <end position="244"/>
    </location>
</feature>
<name>A0AA41EBM4_9BURK</name>
<sequence>MKQPVRVVSVRYACDSKPRRAPDEDLEAYAARVQQVALDHLSGALSSAFEAVRRDAQDDDAPPVTFVTAPEFYWNVRWDELRDVDELHALVDLQLDPVRRAIGAIADRFPVQQYGPIVFLPGTVAMLVKHEVAADVPDNGMPVGPYVSLNFTFATTNFLPPLAHDDGAGDGDAPRRAAIWPKRHTSWMDYGNSVNALDTPLAHTFRLDDGTLVTVLKTSDVSPQSATAEPPPSSPYQGPRLSDSFDNRLGDAPPFGIDICLDFLKWRRHPGNDVKPPHLDDDALVLDFVLSYGVNPTDRAFDVPDSLQYIAHNDGRSRREVVVFAVDRTRTRWQRIAEAPCVRHLSSSDRERVAIHAFDVDVPGADGTP</sequence>
<reference evidence="2" key="1">
    <citation type="submission" date="2021-04" db="EMBL/GenBank/DDBJ databases">
        <title>A collection of bacterial strains from the Burkholderia cepacia Research Laboratory and Repository.</title>
        <authorList>
            <person name="Lipuma J."/>
            <person name="Spilker T."/>
        </authorList>
    </citation>
    <scope>NUCLEOTIDE SEQUENCE</scope>
    <source>
        <strain evidence="2">AU36012</strain>
    </source>
</reference>
<gene>
    <name evidence="2" type="ORF">KDW93_23510</name>
</gene>
<organism evidence="2 3">
    <name type="scientific">Burkholderia ambifaria</name>
    <dbReference type="NCBI Taxonomy" id="152480"/>
    <lineage>
        <taxon>Bacteria</taxon>
        <taxon>Pseudomonadati</taxon>
        <taxon>Pseudomonadota</taxon>
        <taxon>Betaproteobacteria</taxon>
        <taxon>Burkholderiales</taxon>
        <taxon>Burkholderiaceae</taxon>
        <taxon>Burkholderia</taxon>
        <taxon>Burkholderia cepacia complex</taxon>
    </lineage>
</organism>
<dbReference type="EMBL" id="JAGSVG010000023">
    <property type="protein sequence ID" value="MBR8131906.1"/>
    <property type="molecule type" value="Genomic_DNA"/>
</dbReference>
<comment type="caution">
    <text evidence="2">The sequence shown here is derived from an EMBL/GenBank/DDBJ whole genome shotgun (WGS) entry which is preliminary data.</text>
</comment>
<evidence type="ECO:0000313" key="2">
    <source>
        <dbReference type="EMBL" id="MBR8131906.1"/>
    </source>
</evidence>
<accession>A0AA41EBM4</accession>
<protein>
    <submittedName>
        <fullName evidence="2">Uncharacterized protein</fullName>
    </submittedName>
</protein>
<proteinExistence type="predicted"/>